<evidence type="ECO:0000256" key="5">
    <source>
        <dbReference type="ARBA" id="ARBA00022741"/>
    </source>
</evidence>
<evidence type="ECO:0000259" key="10">
    <source>
        <dbReference type="PROSITE" id="PS50893"/>
    </source>
</evidence>
<dbReference type="EMBL" id="RBAH01000010">
    <property type="protein sequence ID" value="RKN83932.1"/>
    <property type="molecule type" value="Genomic_DNA"/>
</dbReference>
<dbReference type="InterPro" id="IPR011527">
    <property type="entry name" value="ABC1_TM_dom"/>
</dbReference>
<proteinExistence type="predicted"/>
<feature type="transmembrane region" description="Helical" evidence="9">
    <location>
        <begin position="207"/>
        <end position="226"/>
    </location>
</feature>
<dbReference type="SUPFAM" id="SSF52540">
    <property type="entry name" value="P-loop containing nucleoside triphosphate hydrolases"/>
    <property type="match status" value="1"/>
</dbReference>
<dbReference type="InterPro" id="IPR003439">
    <property type="entry name" value="ABC_transporter-like_ATP-bd"/>
</dbReference>
<dbReference type="InterPro" id="IPR027417">
    <property type="entry name" value="P-loop_NTPase"/>
</dbReference>
<dbReference type="GO" id="GO:0005524">
    <property type="term" value="F:ATP binding"/>
    <property type="evidence" value="ECO:0007669"/>
    <property type="project" value="UniProtKB-KW"/>
</dbReference>
<evidence type="ECO:0000256" key="3">
    <source>
        <dbReference type="ARBA" id="ARBA00022475"/>
    </source>
</evidence>
<dbReference type="Gene3D" id="1.20.1560.10">
    <property type="entry name" value="ABC transporter type 1, transmembrane domain"/>
    <property type="match status" value="1"/>
</dbReference>
<keyword evidence="7 9" id="KW-1133">Transmembrane helix</keyword>
<keyword evidence="5" id="KW-0547">Nucleotide-binding</keyword>
<comment type="subcellular location">
    <subcellularLocation>
        <location evidence="1">Cell membrane</location>
        <topology evidence="1">Multi-pass membrane protein</topology>
    </subcellularLocation>
</comment>
<evidence type="ECO:0000259" key="11">
    <source>
        <dbReference type="PROSITE" id="PS50929"/>
    </source>
</evidence>
<dbReference type="InterPro" id="IPR039421">
    <property type="entry name" value="Type_1_exporter"/>
</dbReference>
<keyword evidence="2" id="KW-0813">Transport</keyword>
<dbReference type="GO" id="GO:0016887">
    <property type="term" value="F:ATP hydrolysis activity"/>
    <property type="evidence" value="ECO:0007669"/>
    <property type="project" value="InterPro"/>
</dbReference>
<feature type="transmembrane region" description="Helical" evidence="9">
    <location>
        <begin position="109"/>
        <end position="129"/>
    </location>
</feature>
<dbReference type="InterPro" id="IPR003593">
    <property type="entry name" value="AAA+_ATPase"/>
</dbReference>
<keyword evidence="6 12" id="KW-0067">ATP-binding</keyword>
<sequence length="648" mass="72139">MNRLVLIAGCRTWFGGLFCFFTKKMKEANKLAKTSYNNEAAFRVGDIRAYRNAWRLIALLGKEHRGLSAAMAVVTIALGLIPAAELAVTGLLVNRMARLLTEGGALTPLYGWLLLFVGLAACRSWLTLLNDGLHDYLRDRVAGSLQRQIAEKAYGLELAFFENEDSYDQLQRANAGLGIRLVNLLMASSLLFQQAITVIGFTLALSSAHWALGLIVLTAAVPSLYVKIKTARQGYIHDYNTLTPTRRRLAYFDRILTDQAFAKEVRLFGLNGHLLGRWEFYQRLWMKESSAAVRREIKGSAVCDMVLNVVYAGAALFLAYQITEGALSIGVYVMLLQAASRLQDQIEAIMKGLRGVYQDGLFAQNLFDFIDRPVNPVASGSEPFPALLKQGISFEDVWFRYPGQNDWVLQGVTFHAKAGQTVSLVGRNGAGKTTLVKLLLGLYKPVRGCIRVDGVPLEQFREEELRSRMTAVFQDYCQFRLTLRESIGFGDVARIGDESRIREAAERSGASRIAERLEQGYEQLLSKSFGGCDLSGGQWQKVALARALMREAPVMVLDEPTAALDPRAEVAVFEQFRQLAAGRTTFLISHRIGTARVSDVILVLKDGRIMEQGSHDELVKTGGEYGELFNLQAQWYRYGEEKGANRNE</sequence>
<evidence type="ECO:0000256" key="4">
    <source>
        <dbReference type="ARBA" id="ARBA00022692"/>
    </source>
</evidence>
<dbReference type="InterPro" id="IPR017871">
    <property type="entry name" value="ABC_transporter-like_CS"/>
</dbReference>
<feature type="transmembrane region" description="Helical" evidence="9">
    <location>
        <begin position="67"/>
        <end position="89"/>
    </location>
</feature>
<accession>A0A3B0CEI7</accession>
<comment type="caution">
    <text evidence="12">The sequence shown here is derived from an EMBL/GenBank/DDBJ whole genome shotgun (WGS) entry which is preliminary data.</text>
</comment>
<keyword evidence="8 9" id="KW-0472">Membrane</keyword>
<dbReference type="Pfam" id="PF00005">
    <property type="entry name" value="ABC_tran"/>
    <property type="match status" value="1"/>
</dbReference>
<feature type="transmembrane region" description="Helical" evidence="9">
    <location>
        <begin position="301"/>
        <end position="320"/>
    </location>
</feature>
<feature type="transmembrane region" description="Helical" evidence="9">
    <location>
        <begin position="6"/>
        <end position="23"/>
    </location>
</feature>
<dbReference type="FunFam" id="3.40.50.300:FF:000221">
    <property type="entry name" value="Multidrug ABC transporter ATP-binding protein"/>
    <property type="match status" value="1"/>
</dbReference>
<feature type="domain" description="ABC transporter" evidence="10">
    <location>
        <begin position="392"/>
        <end position="631"/>
    </location>
</feature>
<evidence type="ECO:0000313" key="12">
    <source>
        <dbReference type="EMBL" id="RKN83932.1"/>
    </source>
</evidence>
<dbReference type="PROSITE" id="PS00211">
    <property type="entry name" value="ABC_TRANSPORTER_1"/>
    <property type="match status" value="1"/>
</dbReference>
<protein>
    <submittedName>
        <fullName evidence="12">ABC transporter ATP-binding protein</fullName>
    </submittedName>
</protein>
<dbReference type="GO" id="GO:0015421">
    <property type="term" value="F:ABC-type oligopeptide transporter activity"/>
    <property type="evidence" value="ECO:0007669"/>
    <property type="project" value="TreeGrafter"/>
</dbReference>
<dbReference type="Proteomes" id="UP000282311">
    <property type="component" value="Unassembled WGS sequence"/>
</dbReference>
<evidence type="ECO:0000256" key="2">
    <source>
        <dbReference type="ARBA" id="ARBA00022448"/>
    </source>
</evidence>
<feature type="transmembrane region" description="Helical" evidence="9">
    <location>
        <begin position="181"/>
        <end position="201"/>
    </location>
</feature>
<evidence type="ECO:0000256" key="8">
    <source>
        <dbReference type="ARBA" id="ARBA00023136"/>
    </source>
</evidence>
<keyword evidence="3" id="KW-1003">Cell membrane</keyword>
<dbReference type="Gene3D" id="3.40.50.300">
    <property type="entry name" value="P-loop containing nucleotide triphosphate hydrolases"/>
    <property type="match status" value="1"/>
</dbReference>
<dbReference type="InterPro" id="IPR036640">
    <property type="entry name" value="ABC1_TM_sf"/>
</dbReference>
<organism evidence="12 13">
    <name type="scientific">Paenibacillus ginsengarvi</name>
    <dbReference type="NCBI Taxonomy" id="400777"/>
    <lineage>
        <taxon>Bacteria</taxon>
        <taxon>Bacillati</taxon>
        <taxon>Bacillota</taxon>
        <taxon>Bacilli</taxon>
        <taxon>Bacillales</taxon>
        <taxon>Paenibacillaceae</taxon>
        <taxon>Paenibacillus</taxon>
    </lineage>
</organism>
<keyword evidence="4 9" id="KW-0812">Transmembrane</keyword>
<dbReference type="PROSITE" id="PS50929">
    <property type="entry name" value="ABC_TM1F"/>
    <property type="match status" value="1"/>
</dbReference>
<dbReference type="GO" id="GO:0005886">
    <property type="term" value="C:plasma membrane"/>
    <property type="evidence" value="ECO:0007669"/>
    <property type="project" value="UniProtKB-SubCell"/>
</dbReference>
<evidence type="ECO:0000256" key="9">
    <source>
        <dbReference type="SAM" id="Phobius"/>
    </source>
</evidence>
<dbReference type="PROSITE" id="PS50893">
    <property type="entry name" value="ABC_TRANSPORTER_2"/>
    <property type="match status" value="1"/>
</dbReference>
<evidence type="ECO:0000256" key="7">
    <source>
        <dbReference type="ARBA" id="ARBA00022989"/>
    </source>
</evidence>
<reference evidence="12 13" key="1">
    <citation type="journal article" date="2007" name="Int. J. Syst. Evol. Microbiol.">
        <title>Paenibacillus ginsengarvi sp. nov., isolated from soil from ginseng cultivation.</title>
        <authorList>
            <person name="Yoon M.H."/>
            <person name="Ten L.N."/>
            <person name="Im W.T."/>
        </authorList>
    </citation>
    <scope>NUCLEOTIDE SEQUENCE [LARGE SCALE GENOMIC DNA]</scope>
    <source>
        <strain evidence="12 13">KCTC 13059</strain>
    </source>
</reference>
<dbReference type="PANTHER" id="PTHR43394:SF1">
    <property type="entry name" value="ATP-BINDING CASSETTE SUB-FAMILY B MEMBER 10, MITOCHONDRIAL"/>
    <property type="match status" value="1"/>
</dbReference>
<dbReference type="AlphaFoldDB" id="A0A3B0CEI7"/>
<feature type="domain" description="ABC transmembrane type-1" evidence="11">
    <location>
        <begin position="69"/>
        <end position="358"/>
    </location>
</feature>
<evidence type="ECO:0000256" key="1">
    <source>
        <dbReference type="ARBA" id="ARBA00004651"/>
    </source>
</evidence>
<keyword evidence="13" id="KW-1185">Reference proteome</keyword>
<gene>
    <name evidence="12" type="ORF">D7M11_15225</name>
</gene>
<dbReference type="SMART" id="SM00382">
    <property type="entry name" value="AAA"/>
    <property type="match status" value="1"/>
</dbReference>
<dbReference type="SUPFAM" id="SSF90123">
    <property type="entry name" value="ABC transporter transmembrane region"/>
    <property type="match status" value="1"/>
</dbReference>
<evidence type="ECO:0000313" key="13">
    <source>
        <dbReference type="Proteomes" id="UP000282311"/>
    </source>
</evidence>
<dbReference type="PANTHER" id="PTHR43394">
    <property type="entry name" value="ATP-DEPENDENT PERMEASE MDL1, MITOCHONDRIAL"/>
    <property type="match status" value="1"/>
</dbReference>
<name>A0A3B0CEI7_9BACL</name>
<evidence type="ECO:0000256" key="6">
    <source>
        <dbReference type="ARBA" id="ARBA00022840"/>
    </source>
</evidence>